<dbReference type="InParanoid" id="A0A2H3DI44"/>
<protein>
    <submittedName>
        <fullName evidence="2">Uncharacterized protein</fullName>
    </submittedName>
</protein>
<accession>A0A2H3DI44</accession>
<keyword evidence="3" id="KW-1185">Reference proteome</keyword>
<feature type="compositionally biased region" description="Pro residues" evidence="1">
    <location>
        <begin position="197"/>
        <end position="213"/>
    </location>
</feature>
<feature type="region of interest" description="Disordered" evidence="1">
    <location>
        <begin position="1"/>
        <end position="40"/>
    </location>
</feature>
<dbReference type="AlphaFoldDB" id="A0A2H3DI44"/>
<evidence type="ECO:0000313" key="3">
    <source>
        <dbReference type="Proteomes" id="UP000217790"/>
    </source>
</evidence>
<organism evidence="2 3">
    <name type="scientific">Armillaria gallica</name>
    <name type="common">Bulbous honey fungus</name>
    <name type="synonym">Armillaria bulbosa</name>
    <dbReference type="NCBI Taxonomy" id="47427"/>
    <lineage>
        <taxon>Eukaryota</taxon>
        <taxon>Fungi</taxon>
        <taxon>Dikarya</taxon>
        <taxon>Basidiomycota</taxon>
        <taxon>Agaricomycotina</taxon>
        <taxon>Agaricomycetes</taxon>
        <taxon>Agaricomycetidae</taxon>
        <taxon>Agaricales</taxon>
        <taxon>Marasmiineae</taxon>
        <taxon>Physalacriaceae</taxon>
        <taxon>Armillaria</taxon>
    </lineage>
</organism>
<evidence type="ECO:0000256" key="1">
    <source>
        <dbReference type="SAM" id="MobiDB-lite"/>
    </source>
</evidence>
<dbReference type="Proteomes" id="UP000217790">
    <property type="component" value="Unassembled WGS sequence"/>
</dbReference>
<feature type="compositionally biased region" description="Pro residues" evidence="1">
    <location>
        <begin position="31"/>
        <end position="40"/>
    </location>
</feature>
<dbReference type="STRING" id="47427.A0A2H3DI44"/>
<sequence length="240" mass="26263">MSLQREPLPSSNAAEGVSPDPLSTETHGEAIPPPPLPRQPTPLTLGRALYLLLTGKLTSVPEILFRASIINLFNHFARKLVEDPDWATTPAGIDYTRYGYSYILKEEARHFACVAWNMIHQEQHVEVPARYQRPLPDISSVTTTPEPMKGLQLPPPACAGHGQSYPTPNYMYPRGYRPPDARGYARPFAGTGTEQLPPQPQGPPPPLLQPPVLPQQLQQPHQPPAGPPPPPPPGPLPGPR</sequence>
<reference evidence="3" key="1">
    <citation type="journal article" date="2017" name="Nat. Ecol. Evol.">
        <title>Genome expansion and lineage-specific genetic innovations in the forest pathogenic fungi Armillaria.</title>
        <authorList>
            <person name="Sipos G."/>
            <person name="Prasanna A.N."/>
            <person name="Walter M.C."/>
            <person name="O'Connor E."/>
            <person name="Balint B."/>
            <person name="Krizsan K."/>
            <person name="Kiss B."/>
            <person name="Hess J."/>
            <person name="Varga T."/>
            <person name="Slot J."/>
            <person name="Riley R."/>
            <person name="Boka B."/>
            <person name="Rigling D."/>
            <person name="Barry K."/>
            <person name="Lee J."/>
            <person name="Mihaltcheva S."/>
            <person name="LaButti K."/>
            <person name="Lipzen A."/>
            <person name="Waldron R."/>
            <person name="Moloney N.M."/>
            <person name="Sperisen C."/>
            <person name="Kredics L."/>
            <person name="Vagvoelgyi C."/>
            <person name="Patrignani A."/>
            <person name="Fitzpatrick D."/>
            <person name="Nagy I."/>
            <person name="Doyle S."/>
            <person name="Anderson J.B."/>
            <person name="Grigoriev I.V."/>
            <person name="Gueldener U."/>
            <person name="Muensterkoetter M."/>
            <person name="Nagy L.G."/>
        </authorList>
    </citation>
    <scope>NUCLEOTIDE SEQUENCE [LARGE SCALE GENOMIC DNA]</scope>
    <source>
        <strain evidence="3">Ar21-2</strain>
    </source>
</reference>
<proteinExistence type="predicted"/>
<feature type="compositionally biased region" description="Polar residues" evidence="1">
    <location>
        <begin position="1"/>
        <end position="13"/>
    </location>
</feature>
<feature type="compositionally biased region" description="Pro residues" evidence="1">
    <location>
        <begin position="221"/>
        <end position="240"/>
    </location>
</feature>
<name>A0A2H3DI44_ARMGA</name>
<feature type="region of interest" description="Disordered" evidence="1">
    <location>
        <begin position="155"/>
        <end position="240"/>
    </location>
</feature>
<gene>
    <name evidence="2" type="ORF">ARMGADRAFT_1085258</name>
</gene>
<dbReference type="EMBL" id="KZ293676">
    <property type="protein sequence ID" value="PBK87923.1"/>
    <property type="molecule type" value="Genomic_DNA"/>
</dbReference>
<evidence type="ECO:0000313" key="2">
    <source>
        <dbReference type="EMBL" id="PBK87923.1"/>
    </source>
</evidence>